<dbReference type="GeneID" id="56993327"/>
<dbReference type="RefSeq" id="WP_021742253.1">
    <property type="nucleotide sequence ID" value="NZ_AZCP01000001.1"/>
</dbReference>
<protein>
    <submittedName>
        <fullName evidence="1">Uncharacterized protein</fullName>
    </submittedName>
</protein>
<dbReference type="AlphaFoldDB" id="U2R1Z6"/>
<evidence type="ECO:0000313" key="1">
    <source>
        <dbReference type="EMBL" id="ERK44707.1"/>
    </source>
</evidence>
<dbReference type="PATRIC" id="fig|649758.3.peg.698"/>
<evidence type="ECO:0000313" key="2">
    <source>
        <dbReference type="Proteomes" id="UP000016644"/>
    </source>
</evidence>
<dbReference type="Proteomes" id="UP000016644">
    <property type="component" value="Unassembled WGS sequence"/>
</dbReference>
<dbReference type="HOGENOM" id="CLU_1852635_0_0_9"/>
<gene>
    <name evidence="1" type="ORF">HMPREF0495_00773</name>
</gene>
<organism evidence="1 2">
    <name type="scientific">Levilactobacillus brevis ATCC 14869 = DSM 20054</name>
    <dbReference type="NCBI Taxonomy" id="649758"/>
    <lineage>
        <taxon>Bacteria</taxon>
        <taxon>Bacillati</taxon>
        <taxon>Bacillota</taxon>
        <taxon>Bacilli</taxon>
        <taxon>Lactobacillales</taxon>
        <taxon>Lactobacillaceae</taxon>
        <taxon>Levilactobacillus</taxon>
    </lineage>
</organism>
<name>U2R1Z6_LEVBR</name>
<reference evidence="1 2" key="1">
    <citation type="submission" date="2013-06" db="EMBL/GenBank/DDBJ databases">
        <authorList>
            <person name="Weinstock G."/>
            <person name="Sodergren E."/>
            <person name="Lobos E.A."/>
            <person name="Fulton L."/>
            <person name="Fulton R."/>
            <person name="Courtney L."/>
            <person name="Fronick C."/>
            <person name="O'Laughlin M."/>
            <person name="Godfrey J."/>
            <person name="Wilson R.M."/>
            <person name="Miner T."/>
            <person name="Farmer C."/>
            <person name="Delehaunty K."/>
            <person name="Cordes M."/>
            <person name="Minx P."/>
            <person name="Tomlinson C."/>
            <person name="Chen J."/>
            <person name="Wollam A."/>
            <person name="Pepin K.H."/>
            <person name="Bhonagiri V."/>
            <person name="Zhang X."/>
            <person name="Warren W."/>
            <person name="Mitreva M."/>
            <person name="Mardis E.R."/>
            <person name="Wilson R.K."/>
        </authorList>
    </citation>
    <scope>NUCLEOTIDE SEQUENCE [LARGE SCALE GENOMIC DNA]</scope>
    <source>
        <strain evidence="1 2">ATCC 14869</strain>
    </source>
</reference>
<dbReference type="EMBL" id="AWVK01000028">
    <property type="protein sequence ID" value="ERK44707.1"/>
    <property type="molecule type" value="Genomic_DNA"/>
</dbReference>
<accession>U2R1Z6</accession>
<proteinExistence type="predicted"/>
<comment type="caution">
    <text evidence="1">The sequence shown here is derived from an EMBL/GenBank/DDBJ whole genome shotgun (WGS) entry which is preliminary data.</text>
</comment>
<sequence length="138" mass="14944">MAITDYTDYKWDAASTVLTVDGIQPTAYASGDIFTLTFTNDLVTISMDIFGHGIAIIHHDGSATFQLNLTALDEVYLTILKNFDPVDTHVIDVMTPVEHVHIDSAYLPKLPPVGVGSDAPSRQLEFNTPRAIAEPAAA</sequence>